<dbReference type="InterPro" id="IPR027417">
    <property type="entry name" value="P-loop_NTPase"/>
</dbReference>
<organism evidence="6 7">
    <name type="scientific">Methylobacterium trifolii</name>
    <dbReference type="NCBI Taxonomy" id="1003092"/>
    <lineage>
        <taxon>Bacteria</taxon>
        <taxon>Pseudomonadati</taxon>
        <taxon>Pseudomonadota</taxon>
        <taxon>Alphaproteobacteria</taxon>
        <taxon>Hyphomicrobiales</taxon>
        <taxon>Methylobacteriaceae</taxon>
        <taxon>Methylobacterium</taxon>
    </lineage>
</organism>
<dbReference type="InterPro" id="IPR008995">
    <property type="entry name" value="Mo/tungstate-bd_C_term_dom"/>
</dbReference>
<dbReference type="InterPro" id="IPR017871">
    <property type="entry name" value="ABC_transporter-like_CS"/>
</dbReference>
<comment type="caution">
    <text evidence="6">The sequence shown here is derived from an EMBL/GenBank/DDBJ whole genome shotgun (WGS) entry which is preliminary data.</text>
</comment>
<evidence type="ECO:0000256" key="2">
    <source>
        <dbReference type="ARBA" id="ARBA00022448"/>
    </source>
</evidence>
<evidence type="ECO:0000256" key="1">
    <source>
        <dbReference type="ARBA" id="ARBA00005417"/>
    </source>
</evidence>
<keyword evidence="4 6" id="KW-0067">ATP-binding</keyword>
<dbReference type="Pfam" id="PF00005">
    <property type="entry name" value="ABC_tran"/>
    <property type="match status" value="1"/>
</dbReference>
<dbReference type="Proteomes" id="UP001055057">
    <property type="component" value="Unassembled WGS sequence"/>
</dbReference>
<accession>A0ABQ4TZ31</accession>
<keyword evidence="2" id="KW-0813">Transport</keyword>
<comment type="similarity">
    <text evidence="1">Belongs to the ABC transporter superfamily.</text>
</comment>
<dbReference type="PANTHER" id="PTHR42781">
    <property type="entry name" value="SPERMIDINE/PUTRESCINE IMPORT ATP-BINDING PROTEIN POTA"/>
    <property type="match status" value="1"/>
</dbReference>
<reference evidence="6" key="1">
    <citation type="journal article" date="2021" name="Front. Microbiol.">
        <title>Comprehensive Comparative Genomics and Phenotyping of Methylobacterium Species.</title>
        <authorList>
            <person name="Alessa O."/>
            <person name="Ogura Y."/>
            <person name="Fujitani Y."/>
            <person name="Takami H."/>
            <person name="Hayashi T."/>
            <person name="Sahin N."/>
            <person name="Tani A."/>
        </authorList>
    </citation>
    <scope>NUCLEOTIDE SEQUENCE</scope>
    <source>
        <strain evidence="6">DSM 23632</strain>
    </source>
</reference>
<evidence type="ECO:0000313" key="6">
    <source>
        <dbReference type="EMBL" id="GJE59877.1"/>
    </source>
</evidence>
<dbReference type="EMBL" id="BPRB01000100">
    <property type="protein sequence ID" value="GJE59877.1"/>
    <property type="molecule type" value="Genomic_DNA"/>
</dbReference>
<dbReference type="SUPFAM" id="SSF52540">
    <property type="entry name" value="P-loop containing nucleoside triphosphate hydrolases"/>
    <property type="match status" value="1"/>
</dbReference>
<dbReference type="GO" id="GO:0005524">
    <property type="term" value="F:ATP binding"/>
    <property type="evidence" value="ECO:0007669"/>
    <property type="project" value="UniProtKB-KW"/>
</dbReference>
<evidence type="ECO:0000256" key="4">
    <source>
        <dbReference type="ARBA" id="ARBA00022840"/>
    </source>
</evidence>
<feature type="domain" description="ABC transporter" evidence="5">
    <location>
        <begin position="9"/>
        <end position="239"/>
    </location>
</feature>
<dbReference type="InterPro" id="IPR003593">
    <property type="entry name" value="AAA+_ATPase"/>
</dbReference>
<dbReference type="InterPro" id="IPR013611">
    <property type="entry name" value="Transp-assoc_OB_typ2"/>
</dbReference>
<evidence type="ECO:0000259" key="5">
    <source>
        <dbReference type="PROSITE" id="PS50893"/>
    </source>
</evidence>
<keyword evidence="3" id="KW-0547">Nucleotide-binding</keyword>
<dbReference type="PROSITE" id="PS00211">
    <property type="entry name" value="ABC_TRANSPORTER_1"/>
    <property type="match status" value="1"/>
</dbReference>
<dbReference type="InterPro" id="IPR050093">
    <property type="entry name" value="ABC_SmlMolc_Importer"/>
</dbReference>
<proteinExistence type="inferred from homology"/>
<gene>
    <name evidence="6" type="primary">potA_2</name>
    <name evidence="6" type="ORF">MPOCJGCO_1979</name>
</gene>
<dbReference type="PROSITE" id="PS50893">
    <property type="entry name" value="ABC_TRANSPORTER_2"/>
    <property type="match status" value="1"/>
</dbReference>
<dbReference type="Gene3D" id="2.40.50.100">
    <property type="match status" value="1"/>
</dbReference>
<protein>
    <submittedName>
        <fullName evidence="6">Spermidine/putrescine import ATP-binding protein PotA</fullName>
    </submittedName>
</protein>
<keyword evidence="7" id="KW-1185">Reference proteome</keyword>
<dbReference type="Gene3D" id="3.40.50.300">
    <property type="entry name" value="P-loop containing nucleotide triphosphate hydrolases"/>
    <property type="match status" value="1"/>
</dbReference>
<sequence length="356" mass="37901">MAGSDAPRLRLEGLTKRFGAADAVADVSLTLDPQEFFCLLGPSGCGKSTLLRLIAGFEAPDAGTMYLGETDIAALPPHRRPVNMMVQSYALFPHMSVGRNLAYGLQGLGLGKAAIAERVEGLLRLVRLDGFGGRRPDTLSGGQRQRVALARALAREPKVLLLDEPLGALDRSLREETQGELRALQRRLSTSFVVVTHDPEEAMTLSDRIGVMDRGRLVQVGRPRDLYERPATRFVAGLLGDVNLIPGRLGADEPGGLRIVETGLGPLRGAAYAEPLHAGAPVVLALRPERIDLVPDGLPATVVDETFLGDRIRRTLRLGDGSLIRISGPAGQGAQMPVGETVGLAFAPETAVILPA</sequence>
<dbReference type="Pfam" id="PF08402">
    <property type="entry name" value="TOBE_2"/>
    <property type="match status" value="1"/>
</dbReference>
<evidence type="ECO:0000313" key="7">
    <source>
        <dbReference type="Proteomes" id="UP001055057"/>
    </source>
</evidence>
<dbReference type="SUPFAM" id="SSF50331">
    <property type="entry name" value="MOP-like"/>
    <property type="match status" value="1"/>
</dbReference>
<name>A0ABQ4TZ31_9HYPH</name>
<reference evidence="6" key="2">
    <citation type="submission" date="2021-08" db="EMBL/GenBank/DDBJ databases">
        <authorList>
            <person name="Tani A."/>
            <person name="Ola A."/>
            <person name="Ogura Y."/>
            <person name="Katsura K."/>
            <person name="Hayashi T."/>
        </authorList>
    </citation>
    <scope>NUCLEOTIDE SEQUENCE</scope>
    <source>
        <strain evidence="6">DSM 23632</strain>
    </source>
</reference>
<dbReference type="SMART" id="SM00382">
    <property type="entry name" value="AAA"/>
    <property type="match status" value="1"/>
</dbReference>
<dbReference type="PANTHER" id="PTHR42781:SF4">
    <property type="entry name" value="SPERMIDINE_PUTRESCINE IMPORT ATP-BINDING PROTEIN POTA"/>
    <property type="match status" value="1"/>
</dbReference>
<evidence type="ECO:0000256" key="3">
    <source>
        <dbReference type="ARBA" id="ARBA00022741"/>
    </source>
</evidence>
<dbReference type="InterPro" id="IPR003439">
    <property type="entry name" value="ABC_transporter-like_ATP-bd"/>
</dbReference>
<dbReference type="RefSeq" id="WP_238182433.1">
    <property type="nucleotide sequence ID" value="NZ_BPRB01000100.1"/>
</dbReference>